<dbReference type="EMBL" id="CAMAPF010000007">
    <property type="protein sequence ID" value="CAH9057762.1"/>
    <property type="molecule type" value="Genomic_DNA"/>
</dbReference>
<proteinExistence type="predicted"/>
<evidence type="ECO:0008006" key="5">
    <source>
        <dbReference type="Google" id="ProtNLM"/>
    </source>
</evidence>
<dbReference type="AlphaFoldDB" id="A0AAV0BYP4"/>
<keyword evidence="2" id="KW-1133">Transmembrane helix</keyword>
<evidence type="ECO:0000256" key="2">
    <source>
        <dbReference type="SAM" id="Phobius"/>
    </source>
</evidence>
<comment type="caution">
    <text evidence="3">The sequence shown here is derived from an EMBL/GenBank/DDBJ whole genome shotgun (WGS) entry which is preliminary data.</text>
</comment>
<dbReference type="GO" id="GO:0009535">
    <property type="term" value="C:chloroplast thylakoid membrane"/>
    <property type="evidence" value="ECO:0007669"/>
    <property type="project" value="TreeGrafter"/>
</dbReference>
<feature type="compositionally biased region" description="Basic and acidic residues" evidence="1">
    <location>
        <begin position="58"/>
        <end position="71"/>
    </location>
</feature>
<dbReference type="Proteomes" id="UP001152523">
    <property type="component" value="Unassembled WGS sequence"/>
</dbReference>
<keyword evidence="4" id="KW-1185">Reference proteome</keyword>
<feature type="transmembrane region" description="Helical" evidence="2">
    <location>
        <begin position="162"/>
        <end position="184"/>
    </location>
</feature>
<dbReference type="PANTHER" id="PTHR37233:SF2">
    <property type="entry name" value="TRANSMEMBRANE PROTEIN"/>
    <property type="match status" value="1"/>
</dbReference>
<gene>
    <name evidence="3" type="ORF">CEPIT_LOCUS1158</name>
</gene>
<evidence type="ECO:0000313" key="3">
    <source>
        <dbReference type="EMBL" id="CAH9057762.1"/>
    </source>
</evidence>
<evidence type="ECO:0000256" key="1">
    <source>
        <dbReference type="SAM" id="MobiDB-lite"/>
    </source>
</evidence>
<dbReference type="PANTHER" id="PTHR37233">
    <property type="entry name" value="TRANSMEMBRANE PROTEIN"/>
    <property type="match status" value="1"/>
</dbReference>
<sequence length="194" mass="21714">MAVSLISALSFSPIMQVKRISVHKSLPFTCPSHKVWFGKEEKENKWNLNPLVANSDHSSGDEKPRATKMEEDASSDIAKPSFRRSSLTAREKLRAARVLNRYNEPNTASKPKVGNQLFDVLRESEKGKKKGLPAAPNNMLDDSKRGLPKAGLTFDFPGGSDVFLIVFSFVFISTLMFATTYVVWKMGAIHFNEY</sequence>
<evidence type="ECO:0000313" key="4">
    <source>
        <dbReference type="Proteomes" id="UP001152523"/>
    </source>
</evidence>
<protein>
    <recommendedName>
        <fullName evidence="5">Differentiation-associated protein 1</fullName>
    </recommendedName>
</protein>
<keyword evidence="2" id="KW-0472">Membrane</keyword>
<keyword evidence="2" id="KW-0812">Transmembrane</keyword>
<name>A0AAV0BYP4_9ASTE</name>
<accession>A0AAV0BYP4</accession>
<feature type="region of interest" description="Disordered" evidence="1">
    <location>
        <begin position="49"/>
        <end position="81"/>
    </location>
</feature>
<organism evidence="3 4">
    <name type="scientific">Cuscuta epithymum</name>
    <dbReference type="NCBI Taxonomy" id="186058"/>
    <lineage>
        <taxon>Eukaryota</taxon>
        <taxon>Viridiplantae</taxon>
        <taxon>Streptophyta</taxon>
        <taxon>Embryophyta</taxon>
        <taxon>Tracheophyta</taxon>
        <taxon>Spermatophyta</taxon>
        <taxon>Magnoliopsida</taxon>
        <taxon>eudicotyledons</taxon>
        <taxon>Gunneridae</taxon>
        <taxon>Pentapetalae</taxon>
        <taxon>asterids</taxon>
        <taxon>lamiids</taxon>
        <taxon>Solanales</taxon>
        <taxon>Convolvulaceae</taxon>
        <taxon>Cuscuteae</taxon>
        <taxon>Cuscuta</taxon>
        <taxon>Cuscuta subgen. Cuscuta</taxon>
    </lineage>
</organism>
<reference evidence="3" key="1">
    <citation type="submission" date="2022-07" db="EMBL/GenBank/DDBJ databases">
        <authorList>
            <person name="Macas J."/>
            <person name="Novak P."/>
            <person name="Neumann P."/>
        </authorList>
    </citation>
    <scope>NUCLEOTIDE SEQUENCE</scope>
</reference>